<sequence length="102" mass="11719">MAISLRLKEIRKTAKLTQNDIANVLGTTREAYGMYESGKRQISLKVLDDLAQYYNVSIDYLVGRVDSEKEEMELLEAYRKLDSRGKQTILSLAKIEMQLSKE</sequence>
<proteinExistence type="predicted"/>
<dbReference type="GO" id="GO:0003677">
    <property type="term" value="F:DNA binding"/>
    <property type="evidence" value="ECO:0007669"/>
    <property type="project" value="UniProtKB-KW"/>
</dbReference>
<evidence type="ECO:0000259" key="2">
    <source>
        <dbReference type="PROSITE" id="PS50943"/>
    </source>
</evidence>
<dbReference type="CDD" id="cd00093">
    <property type="entry name" value="HTH_XRE"/>
    <property type="match status" value="1"/>
</dbReference>
<dbReference type="PROSITE" id="PS50943">
    <property type="entry name" value="HTH_CROC1"/>
    <property type="match status" value="1"/>
</dbReference>
<comment type="caution">
    <text evidence="3">The sequence shown here is derived from an EMBL/GenBank/DDBJ whole genome shotgun (WGS) entry which is preliminary data.</text>
</comment>
<dbReference type="AlphaFoldDB" id="A0A9D1TIH9"/>
<feature type="domain" description="HTH cro/C1-type" evidence="2">
    <location>
        <begin position="7"/>
        <end position="61"/>
    </location>
</feature>
<dbReference type="Gene3D" id="1.10.260.40">
    <property type="entry name" value="lambda repressor-like DNA-binding domains"/>
    <property type="match status" value="1"/>
</dbReference>
<evidence type="ECO:0000313" key="3">
    <source>
        <dbReference type="EMBL" id="HIV61980.1"/>
    </source>
</evidence>
<evidence type="ECO:0000256" key="1">
    <source>
        <dbReference type="ARBA" id="ARBA00023125"/>
    </source>
</evidence>
<dbReference type="Proteomes" id="UP000886808">
    <property type="component" value="Unassembled WGS sequence"/>
</dbReference>
<organism evidence="3 4">
    <name type="scientific">Candidatus Butyricicoccus avistercoris</name>
    <dbReference type="NCBI Taxonomy" id="2838518"/>
    <lineage>
        <taxon>Bacteria</taxon>
        <taxon>Bacillati</taxon>
        <taxon>Bacillota</taxon>
        <taxon>Clostridia</taxon>
        <taxon>Eubacteriales</taxon>
        <taxon>Butyricicoccaceae</taxon>
        <taxon>Butyricicoccus</taxon>
    </lineage>
</organism>
<name>A0A9D1TIH9_9FIRM</name>
<gene>
    <name evidence="3" type="ORF">H9746_03910</name>
</gene>
<reference evidence="3" key="2">
    <citation type="submission" date="2021-04" db="EMBL/GenBank/DDBJ databases">
        <authorList>
            <person name="Gilroy R."/>
        </authorList>
    </citation>
    <scope>NUCLEOTIDE SEQUENCE</scope>
    <source>
        <strain evidence="3">CHK193-4272</strain>
    </source>
</reference>
<dbReference type="SMART" id="SM00530">
    <property type="entry name" value="HTH_XRE"/>
    <property type="match status" value="1"/>
</dbReference>
<dbReference type="PANTHER" id="PTHR46558">
    <property type="entry name" value="TRACRIPTIONAL REGULATORY PROTEIN-RELATED-RELATED"/>
    <property type="match status" value="1"/>
</dbReference>
<protein>
    <submittedName>
        <fullName evidence="3">Helix-turn-helix transcriptional regulator</fullName>
    </submittedName>
</protein>
<dbReference type="EMBL" id="DXIE01000026">
    <property type="protein sequence ID" value="HIV61980.1"/>
    <property type="molecule type" value="Genomic_DNA"/>
</dbReference>
<dbReference type="InterPro" id="IPR010982">
    <property type="entry name" value="Lambda_DNA-bd_dom_sf"/>
</dbReference>
<dbReference type="PANTHER" id="PTHR46558:SF11">
    <property type="entry name" value="HTH-TYPE TRANSCRIPTIONAL REGULATOR XRE"/>
    <property type="match status" value="1"/>
</dbReference>
<reference evidence="3" key="1">
    <citation type="journal article" date="2021" name="PeerJ">
        <title>Extensive microbial diversity within the chicken gut microbiome revealed by metagenomics and culture.</title>
        <authorList>
            <person name="Gilroy R."/>
            <person name="Ravi A."/>
            <person name="Getino M."/>
            <person name="Pursley I."/>
            <person name="Horton D.L."/>
            <person name="Alikhan N.F."/>
            <person name="Baker D."/>
            <person name="Gharbi K."/>
            <person name="Hall N."/>
            <person name="Watson M."/>
            <person name="Adriaenssens E.M."/>
            <person name="Foster-Nyarko E."/>
            <person name="Jarju S."/>
            <person name="Secka A."/>
            <person name="Antonio M."/>
            <person name="Oren A."/>
            <person name="Chaudhuri R.R."/>
            <person name="La Ragione R."/>
            <person name="Hildebrand F."/>
            <person name="Pallen M.J."/>
        </authorList>
    </citation>
    <scope>NUCLEOTIDE SEQUENCE</scope>
    <source>
        <strain evidence="3">CHK193-4272</strain>
    </source>
</reference>
<accession>A0A9D1TIH9</accession>
<dbReference type="Pfam" id="PF01381">
    <property type="entry name" value="HTH_3"/>
    <property type="match status" value="1"/>
</dbReference>
<keyword evidence="1" id="KW-0238">DNA-binding</keyword>
<dbReference type="SUPFAM" id="SSF47413">
    <property type="entry name" value="lambda repressor-like DNA-binding domains"/>
    <property type="match status" value="1"/>
</dbReference>
<evidence type="ECO:0000313" key="4">
    <source>
        <dbReference type="Proteomes" id="UP000886808"/>
    </source>
</evidence>
<dbReference type="InterPro" id="IPR001387">
    <property type="entry name" value="Cro/C1-type_HTH"/>
</dbReference>